<evidence type="ECO:0000256" key="1">
    <source>
        <dbReference type="SAM" id="SignalP"/>
    </source>
</evidence>
<dbReference type="GeneID" id="9617043"/>
<keyword evidence="1" id="KW-0732">Signal</keyword>
<name>D8TYE8_VOLCA</name>
<dbReference type="RefSeq" id="XP_002951367.1">
    <property type="nucleotide sequence ID" value="XM_002951321.1"/>
</dbReference>
<dbReference type="Proteomes" id="UP000001058">
    <property type="component" value="Unassembled WGS sequence"/>
</dbReference>
<gene>
    <name evidence="2" type="ORF">VOLCADRAFT_91963</name>
</gene>
<protein>
    <recommendedName>
        <fullName evidence="4">Pherophorin domain-containing protein</fullName>
    </recommendedName>
</protein>
<dbReference type="OrthoDB" id="531307at2759"/>
<feature type="chain" id="PRO_5003124012" description="Pherophorin domain-containing protein" evidence="1">
    <location>
        <begin position="27"/>
        <end position="294"/>
    </location>
</feature>
<evidence type="ECO:0000313" key="3">
    <source>
        <dbReference type="Proteomes" id="UP000001058"/>
    </source>
</evidence>
<accession>D8TYE8</accession>
<proteinExistence type="predicted"/>
<dbReference type="AlphaFoldDB" id="D8TYE8"/>
<sequence>MPPPPTSLRASLPLLALLLLGWATTAVIVQGSDRQVNNDQQLYDAFVDQTVGSIGLAYNDASLAPYATALTNYRSLNIYGALPGANPTFDFAYIGGAVSLAAGTTFKLQGLSLFRMQALRAPVGLFTTSPGATVVVQDCINNQQVCWPSEAAQVYFTQVFTRPADFPGAQTATICPPNSETTCNQYTFNGGYNMHYVNTVINCQTFPDPLPVCPTLAADVGTPSAYNCLAMSLYVPTTVLLQQQRVTKAIKLEAVGDAVNMITEAGCVVFVEGEGVVVHGLGLRGRWAARGLQY</sequence>
<evidence type="ECO:0008006" key="4">
    <source>
        <dbReference type="Google" id="ProtNLM"/>
    </source>
</evidence>
<dbReference type="InParanoid" id="D8TYE8"/>
<reference evidence="2 3" key="1">
    <citation type="journal article" date="2010" name="Science">
        <title>Genomic analysis of organismal complexity in the multicellular green alga Volvox carteri.</title>
        <authorList>
            <person name="Prochnik S.E."/>
            <person name="Umen J."/>
            <person name="Nedelcu A.M."/>
            <person name="Hallmann A."/>
            <person name="Miller S.M."/>
            <person name="Nishii I."/>
            <person name="Ferris P."/>
            <person name="Kuo A."/>
            <person name="Mitros T."/>
            <person name="Fritz-Laylin L.K."/>
            <person name="Hellsten U."/>
            <person name="Chapman J."/>
            <person name="Simakov O."/>
            <person name="Rensing S.A."/>
            <person name="Terry A."/>
            <person name="Pangilinan J."/>
            <person name="Kapitonov V."/>
            <person name="Jurka J."/>
            <person name="Salamov A."/>
            <person name="Shapiro H."/>
            <person name="Schmutz J."/>
            <person name="Grimwood J."/>
            <person name="Lindquist E."/>
            <person name="Lucas S."/>
            <person name="Grigoriev I.V."/>
            <person name="Schmitt R."/>
            <person name="Kirk D."/>
            <person name="Rokhsar D.S."/>
        </authorList>
    </citation>
    <scope>NUCLEOTIDE SEQUENCE [LARGE SCALE GENOMIC DNA]</scope>
    <source>
        <strain evidence="3">f. Nagariensis / Eve</strain>
    </source>
</reference>
<dbReference type="EMBL" id="GL378344">
    <property type="protein sequence ID" value="EFJ47543.1"/>
    <property type="molecule type" value="Genomic_DNA"/>
</dbReference>
<organism evidence="3">
    <name type="scientific">Volvox carteri f. nagariensis</name>
    <dbReference type="NCBI Taxonomy" id="3068"/>
    <lineage>
        <taxon>Eukaryota</taxon>
        <taxon>Viridiplantae</taxon>
        <taxon>Chlorophyta</taxon>
        <taxon>core chlorophytes</taxon>
        <taxon>Chlorophyceae</taxon>
        <taxon>CS clade</taxon>
        <taxon>Chlamydomonadales</taxon>
        <taxon>Volvocaceae</taxon>
        <taxon>Volvox</taxon>
    </lineage>
</organism>
<evidence type="ECO:0000313" key="2">
    <source>
        <dbReference type="EMBL" id="EFJ47543.1"/>
    </source>
</evidence>
<dbReference type="KEGG" id="vcn:VOLCADRAFT_91963"/>
<feature type="signal peptide" evidence="1">
    <location>
        <begin position="1"/>
        <end position="26"/>
    </location>
</feature>
<keyword evidence="3" id="KW-1185">Reference proteome</keyword>